<dbReference type="InterPro" id="IPR050959">
    <property type="entry name" value="MarA-like"/>
</dbReference>
<dbReference type="GO" id="GO:0003700">
    <property type="term" value="F:DNA-binding transcription factor activity"/>
    <property type="evidence" value="ECO:0007669"/>
    <property type="project" value="InterPro"/>
</dbReference>
<sequence length="194" mass="22052">MSQTEAVPSTVKSMVYLQRFLAPKPVVNVSLINNKITLNVLIPALRPDGKDILISGGPSAHPGLRDGVVFSVIQQMIQWIEENLDQNLSVERISEKSGYSVWHFQRKFLQLTGLNVYEYVRIRRVINTTFLLISSNKRILEVAVENGFNCQASFTRTVKGITGYTPAVIRKKFSSDERKWVEMIEMLINPQINN</sequence>
<evidence type="ECO:0000313" key="6">
    <source>
        <dbReference type="Proteomes" id="UP000193558"/>
    </source>
</evidence>
<dbReference type="GO" id="GO:0043565">
    <property type="term" value="F:sequence-specific DNA binding"/>
    <property type="evidence" value="ECO:0007669"/>
    <property type="project" value="InterPro"/>
</dbReference>
<dbReference type="Pfam" id="PF12833">
    <property type="entry name" value="HTH_18"/>
    <property type="match status" value="1"/>
</dbReference>
<dbReference type="SMART" id="SM00342">
    <property type="entry name" value="HTH_ARAC"/>
    <property type="match status" value="1"/>
</dbReference>
<comment type="caution">
    <text evidence="5">The sequence shown here is derived from an EMBL/GenBank/DDBJ whole genome shotgun (WGS) entry which is preliminary data.</text>
</comment>
<name>A0A1X1CX01_9GAMM</name>
<dbReference type="EMBL" id="MLFR01000012">
    <property type="protein sequence ID" value="ORM68887.1"/>
    <property type="molecule type" value="Genomic_DNA"/>
</dbReference>
<keyword evidence="1" id="KW-0805">Transcription regulation</keyword>
<protein>
    <recommendedName>
        <fullName evidence="4">HTH araC/xylS-type domain-containing protein</fullName>
    </recommendedName>
</protein>
<gene>
    <name evidence="5" type="ORF">HA51_12960</name>
</gene>
<dbReference type="InterPro" id="IPR018060">
    <property type="entry name" value="HTH_AraC"/>
</dbReference>
<proteinExistence type="predicted"/>
<dbReference type="PANTHER" id="PTHR47504">
    <property type="entry name" value="RIGHT ORIGIN-BINDING PROTEIN"/>
    <property type="match status" value="1"/>
</dbReference>
<dbReference type="PROSITE" id="PS01124">
    <property type="entry name" value="HTH_ARAC_FAMILY_2"/>
    <property type="match status" value="1"/>
</dbReference>
<dbReference type="PANTHER" id="PTHR47504:SF5">
    <property type="entry name" value="RIGHT ORIGIN-BINDING PROTEIN"/>
    <property type="match status" value="1"/>
</dbReference>
<dbReference type="Gene3D" id="1.10.10.60">
    <property type="entry name" value="Homeodomain-like"/>
    <property type="match status" value="2"/>
</dbReference>
<feature type="domain" description="HTH araC/xylS-type" evidence="4">
    <location>
        <begin position="74"/>
        <end position="172"/>
    </location>
</feature>
<accession>A0A1X1CX01</accession>
<evidence type="ECO:0000256" key="3">
    <source>
        <dbReference type="ARBA" id="ARBA00023163"/>
    </source>
</evidence>
<dbReference type="OrthoDB" id="6543860at2"/>
<dbReference type="RefSeq" id="WP_084934932.1">
    <property type="nucleotide sequence ID" value="NZ_MLFR01000012.1"/>
</dbReference>
<evidence type="ECO:0000256" key="2">
    <source>
        <dbReference type="ARBA" id="ARBA00023125"/>
    </source>
</evidence>
<dbReference type="InterPro" id="IPR009057">
    <property type="entry name" value="Homeodomain-like_sf"/>
</dbReference>
<reference evidence="5 6" key="1">
    <citation type="journal article" date="2017" name="Antonie Van Leeuwenhoek">
        <title>Phylogenomic resolution of the bacterial genus Pantoea and its relationship with Erwinia and Tatumella.</title>
        <authorList>
            <person name="Palmer M."/>
            <person name="Steenkamp E.T."/>
            <person name="Coetzee M.P."/>
            <person name="Chan W.Y."/>
            <person name="van Zyl E."/>
            <person name="De Maayer P."/>
            <person name="Coutinho T.A."/>
            <person name="Blom J."/>
            <person name="Smits T.H."/>
            <person name="Duffy B."/>
            <person name="Venter S.N."/>
        </authorList>
    </citation>
    <scope>NUCLEOTIDE SEQUENCE [LARGE SCALE GENOMIC DNA]</scope>
    <source>
        <strain evidence="5 6">LMG 26275</strain>
    </source>
</reference>
<keyword evidence="3" id="KW-0804">Transcription</keyword>
<evidence type="ECO:0000259" key="4">
    <source>
        <dbReference type="PROSITE" id="PS01124"/>
    </source>
</evidence>
<organism evidence="5 6">
    <name type="scientific">Pantoea rwandensis</name>
    <dbReference type="NCBI Taxonomy" id="1076550"/>
    <lineage>
        <taxon>Bacteria</taxon>
        <taxon>Pseudomonadati</taxon>
        <taxon>Pseudomonadota</taxon>
        <taxon>Gammaproteobacteria</taxon>
        <taxon>Enterobacterales</taxon>
        <taxon>Erwiniaceae</taxon>
        <taxon>Pantoea</taxon>
    </lineage>
</organism>
<evidence type="ECO:0000313" key="5">
    <source>
        <dbReference type="EMBL" id="ORM68887.1"/>
    </source>
</evidence>
<dbReference type="Proteomes" id="UP000193558">
    <property type="component" value="Unassembled WGS sequence"/>
</dbReference>
<keyword evidence="2" id="KW-0238">DNA-binding</keyword>
<dbReference type="AlphaFoldDB" id="A0A1X1CX01"/>
<dbReference type="SUPFAM" id="SSF46689">
    <property type="entry name" value="Homeodomain-like"/>
    <property type="match status" value="2"/>
</dbReference>
<evidence type="ECO:0000256" key="1">
    <source>
        <dbReference type="ARBA" id="ARBA00023015"/>
    </source>
</evidence>